<keyword evidence="1" id="KW-0067">ATP-binding</keyword>
<keyword evidence="2" id="KW-1185">Reference proteome</keyword>
<name>A0ACD1AAH8_9FIRM</name>
<evidence type="ECO:0000313" key="2">
    <source>
        <dbReference type="Proteomes" id="UP000594014"/>
    </source>
</evidence>
<sequence>MSKINLDTLILYNNIRSDMLVQAAVKIFNEFDYHEYISYMESEYYQIQRGLLETADDAGIEGTYWQNYICRLIAESENRFSLLSEKGHNDQNIRALALRETDVLKKLYQLEWERVGKIFLDSDTGVCTMKMMGKSRPGTNRNLLKNALELKDPQATVDGLRQYYEKYGCGIFESYQAFVWDEGLVGVRNYDKITFEQLVGYERQKDALIENTEFFIKNYKANNVLLSGDRGTGKSSCVKALLNRFAGDKLKLISLNKNNVDHLYRIIEMAADRGCKFIIFIDDLSFDETELGYKHFKSVIDGGVEAQPSNILIYVTSNRRNIIKETWWDRGDNGEVHGNDGMQERLSLADRFGLVITYTSPDKKEYLEIVKGLALQEGLSISEASLTEEAIRWDARQTGRSGRSARQFVNHIHAKTMNSADQS</sequence>
<gene>
    <name evidence="1" type="ORF">FRZ06_08195</name>
</gene>
<dbReference type="EMBL" id="CP042469">
    <property type="protein sequence ID" value="QOX63331.1"/>
    <property type="molecule type" value="Genomic_DNA"/>
</dbReference>
<protein>
    <submittedName>
        <fullName evidence="1">ATP-binding protein</fullName>
    </submittedName>
</protein>
<keyword evidence="1" id="KW-0547">Nucleotide-binding</keyword>
<dbReference type="Proteomes" id="UP000594014">
    <property type="component" value="Chromosome"/>
</dbReference>
<organism evidence="1 2">
    <name type="scientific">Anoxybacterium hadale</name>
    <dbReference type="NCBI Taxonomy" id="3408580"/>
    <lineage>
        <taxon>Bacteria</taxon>
        <taxon>Bacillati</taxon>
        <taxon>Bacillota</taxon>
        <taxon>Clostridia</taxon>
        <taxon>Peptostreptococcales</taxon>
        <taxon>Anaerovoracaceae</taxon>
        <taxon>Anoxybacterium</taxon>
    </lineage>
</organism>
<reference evidence="1" key="1">
    <citation type="submission" date="2019-08" db="EMBL/GenBank/DDBJ databases">
        <title>Genome sequence of Clostridiales bacterium MT110.</title>
        <authorList>
            <person name="Cao J."/>
        </authorList>
    </citation>
    <scope>NUCLEOTIDE SEQUENCE</scope>
    <source>
        <strain evidence="1">MT110</strain>
    </source>
</reference>
<evidence type="ECO:0000313" key="1">
    <source>
        <dbReference type="EMBL" id="QOX63331.1"/>
    </source>
</evidence>
<accession>A0ACD1AAH8</accession>
<proteinExistence type="predicted"/>